<evidence type="ECO:0000313" key="3">
    <source>
        <dbReference type="Proteomes" id="UP000799767"/>
    </source>
</evidence>
<feature type="transmembrane region" description="Helical" evidence="1">
    <location>
        <begin position="218"/>
        <end position="238"/>
    </location>
</feature>
<dbReference type="RefSeq" id="XP_033591968.1">
    <property type="nucleotide sequence ID" value="XM_033732996.1"/>
</dbReference>
<sequence>MNIEQHDTNASGLPRIPLDLTRHKLSIALHWLPIILTSCILPIVGYFALRYGSEDLQLRIILSPWLALMGVVSLYSLLTRSWALIRRDSTCRPLAQTSRWGMDFFGWNFVFGFLMLTALISAGISTQNLTVVSLPTSVLMLYVCFELVLVQVIMAMGLQAPIRFSSIQKGSAVRPGTYVICEDIVAVDGKRGQAFRQAWNDRYEASAVFRLHLRRMDLLWGISGLAIVAIIWGLVFGLSDTRVKREIVYSIGERS</sequence>
<evidence type="ECO:0000313" key="2">
    <source>
        <dbReference type="EMBL" id="KAF2485399.1"/>
    </source>
</evidence>
<feature type="transmembrane region" description="Helical" evidence="1">
    <location>
        <begin position="25"/>
        <end position="49"/>
    </location>
</feature>
<feature type="transmembrane region" description="Helical" evidence="1">
    <location>
        <begin position="61"/>
        <end position="83"/>
    </location>
</feature>
<gene>
    <name evidence="2" type="ORF">BDY17DRAFT_293522</name>
</gene>
<dbReference type="GeneID" id="54473998"/>
<dbReference type="EMBL" id="MU001633">
    <property type="protein sequence ID" value="KAF2485399.1"/>
    <property type="molecule type" value="Genomic_DNA"/>
</dbReference>
<evidence type="ECO:0000256" key="1">
    <source>
        <dbReference type="SAM" id="Phobius"/>
    </source>
</evidence>
<dbReference type="Proteomes" id="UP000799767">
    <property type="component" value="Unassembled WGS sequence"/>
</dbReference>
<feature type="transmembrane region" description="Helical" evidence="1">
    <location>
        <begin position="136"/>
        <end position="158"/>
    </location>
</feature>
<dbReference type="PANTHER" id="PTHR42024">
    <property type="entry name" value="AMINO ACID PERMEASE_ SLC12A DOMAIN-CONTAINING PROTEIN"/>
    <property type="match status" value="1"/>
</dbReference>
<accession>A0A6A6Q094</accession>
<name>A0A6A6Q094_9PEZI</name>
<dbReference type="OrthoDB" id="4838853at2759"/>
<proteinExistence type="predicted"/>
<feature type="transmembrane region" description="Helical" evidence="1">
    <location>
        <begin position="104"/>
        <end position="124"/>
    </location>
</feature>
<protein>
    <submittedName>
        <fullName evidence="2">Uncharacterized protein</fullName>
    </submittedName>
</protein>
<keyword evidence="1" id="KW-0472">Membrane</keyword>
<dbReference type="AlphaFoldDB" id="A0A6A6Q094"/>
<organism evidence="2 3">
    <name type="scientific">Neohortaea acidophila</name>
    <dbReference type="NCBI Taxonomy" id="245834"/>
    <lineage>
        <taxon>Eukaryota</taxon>
        <taxon>Fungi</taxon>
        <taxon>Dikarya</taxon>
        <taxon>Ascomycota</taxon>
        <taxon>Pezizomycotina</taxon>
        <taxon>Dothideomycetes</taxon>
        <taxon>Dothideomycetidae</taxon>
        <taxon>Mycosphaerellales</taxon>
        <taxon>Teratosphaeriaceae</taxon>
        <taxon>Neohortaea</taxon>
    </lineage>
</organism>
<keyword evidence="1" id="KW-1133">Transmembrane helix</keyword>
<keyword evidence="1" id="KW-0812">Transmembrane</keyword>
<reference evidence="2" key="1">
    <citation type="journal article" date="2020" name="Stud. Mycol.">
        <title>101 Dothideomycetes genomes: a test case for predicting lifestyles and emergence of pathogens.</title>
        <authorList>
            <person name="Haridas S."/>
            <person name="Albert R."/>
            <person name="Binder M."/>
            <person name="Bloem J."/>
            <person name="Labutti K."/>
            <person name="Salamov A."/>
            <person name="Andreopoulos B."/>
            <person name="Baker S."/>
            <person name="Barry K."/>
            <person name="Bills G."/>
            <person name="Bluhm B."/>
            <person name="Cannon C."/>
            <person name="Castanera R."/>
            <person name="Culley D."/>
            <person name="Daum C."/>
            <person name="Ezra D."/>
            <person name="Gonzalez J."/>
            <person name="Henrissat B."/>
            <person name="Kuo A."/>
            <person name="Liang C."/>
            <person name="Lipzen A."/>
            <person name="Lutzoni F."/>
            <person name="Magnuson J."/>
            <person name="Mondo S."/>
            <person name="Nolan M."/>
            <person name="Ohm R."/>
            <person name="Pangilinan J."/>
            <person name="Park H.-J."/>
            <person name="Ramirez L."/>
            <person name="Alfaro M."/>
            <person name="Sun H."/>
            <person name="Tritt A."/>
            <person name="Yoshinaga Y."/>
            <person name="Zwiers L.-H."/>
            <person name="Turgeon B."/>
            <person name="Goodwin S."/>
            <person name="Spatafora J."/>
            <person name="Crous P."/>
            <person name="Grigoriev I."/>
        </authorList>
    </citation>
    <scope>NUCLEOTIDE SEQUENCE</scope>
    <source>
        <strain evidence="2">CBS 113389</strain>
    </source>
</reference>
<keyword evidence="3" id="KW-1185">Reference proteome</keyword>
<dbReference type="PANTHER" id="PTHR42024:SF1">
    <property type="entry name" value="AMINO ACID PERMEASE_ SLC12A DOMAIN-CONTAINING PROTEIN"/>
    <property type="match status" value="1"/>
</dbReference>